<feature type="domain" description="DUF4397" evidence="1">
    <location>
        <begin position="6"/>
        <end position="119"/>
    </location>
</feature>
<protein>
    <recommendedName>
        <fullName evidence="1">DUF4397 domain-containing protein</fullName>
    </recommendedName>
</protein>
<reference evidence="2" key="1">
    <citation type="journal article" date="2014" name="Int. J. Syst. Evol. Microbiol.">
        <title>Complete genome sequence of Corynebacterium casei LMG S-19264T (=DSM 44701T), isolated from a smear-ripened cheese.</title>
        <authorList>
            <consortium name="US DOE Joint Genome Institute (JGI-PGF)"/>
            <person name="Walter F."/>
            <person name="Albersmeier A."/>
            <person name="Kalinowski J."/>
            <person name="Ruckert C."/>
        </authorList>
    </citation>
    <scope>NUCLEOTIDE SEQUENCE</scope>
    <source>
        <strain evidence="2">CGMCC 1.12698</strain>
    </source>
</reference>
<name>A0A917AKX8_9BACI</name>
<gene>
    <name evidence="2" type="ORF">GCM10007140_07550</name>
</gene>
<dbReference type="Pfam" id="PF14344">
    <property type="entry name" value="DUF4397"/>
    <property type="match status" value="1"/>
</dbReference>
<accession>A0A917AKX8</accession>
<keyword evidence="3" id="KW-1185">Reference proteome</keyword>
<dbReference type="InterPro" id="IPR025510">
    <property type="entry name" value="DUF4397"/>
</dbReference>
<dbReference type="Proteomes" id="UP000605259">
    <property type="component" value="Unassembled WGS sequence"/>
</dbReference>
<dbReference type="RefSeq" id="WP_188387093.1">
    <property type="nucleotide sequence ID" value="NZ_BMFK01000001.1"/>
</dbReference>
<evidence type="ECO:0000259" key="1">
    <source>
        <dbReference type="Pfam" id="PF14344"/>
    </source>
</evidence>
<dbReference type="AlphaFoldDB" id="A0A917AKX8"/>
<evidence type="ECO:0000313" key="3">
    <source>
        <dbReference type="Proteomes" id="UP000605259"/>
    </source>
</evidence>
<evidence type="ECO:0000313" key="2">
    <source>
        <dbReference type="EMBL" id="GGE59715.1"/>
    </source>
</evidence>
<proteinExistence type="predicted"/>
<comment type="caution">
    <text evidence="2">The sequence shown here is derived from an EMBL/GenBank/DDBJ whole genome shotgun (WGS) entry which is preliminary data.</text>
</comment>
<organism evidence="2 3">
    <name type="scientific">Priestia taiwanensis</name>
    <dbReference type="NCBI Taxonomy" id="1347902"/>
    <lineage>
        <taxon>Bacteria</taxon>
        <taxon>Bacillati</taxon>
        <taxon>Bacillota</taxon>
        <taxon>Bacilli</taxon>
        <taxon>Bacillales</taxon>
        <taxon>Bacillaceae</taxon>
        <taxon>Priestia</taxon>
    </lineage>
</organism>
<dbReference type="EMBL" id="BMFK01000001">
    <property type="protein sequence ID" value="GGE59715.1"/>
    <property type="molecule type" value="Genomic_DNA"/>
</dbReference>
<reference evidence="2" key="2">
    <citation type="submission" date="2020-09" db="EMBL/GenBank/DDBJ databases">
        <authorList>
            <person name="Sun Q."/>
            <person name="Zhou Y."/>
        </authorList>
    </citation>
    <scope>NUCLEOTIDE SEQUENCE</scope>
    <source>
        <strain evidence="2">CGMCC 1.12698</strain>
    </source>
</reference>
<sequence length="195" mass="21716">MSTQTSIRFFHAAPTIPFVNIYVNGALLNECLSHTKVSEYIPLTEGQYRIDAYQTDDTDKLLYSAVIPIIDGHSYTIAITKNRSELQFVPTIDDMEVPRGETKFRVMNLSHHLGTIDVAVTGGDVLFHSISMNEISTYMAIVPMKVNLEVRPTGTRNVLLSIVRAAFTADQSYTIYLLDSAEGHSLAEVLLIPHI</sequence>